<organism evidence="2 3">
    <name type="scientific">Sphagnum troendelagicum</name>
    <dbReference type="NCBI Taxonomy" id="128251"/>
    <lineage>
        <taxon>Eukaryota</taxon>
        <taxon>Viridiplantae</taxon>
        <taxon>Streptophyta</taxon>
        <taxon>Embryophyta</taxon>
        <taxon>Bryophyta</taxon>
        <taxon>Sphagnophytina</taxon>
        <taxon>Sphagnopsida</taxon>
        <taxon>Sphagnales</taxon>
        <taxon>Sphagnaceae</taxon>
        <taxon>Sphagnum</taxon>
    </lineage>
</organism>
<evidence type="ECO:0000313" key="3">
    <source>
        <dbReference type="Proteomes" id="UP001497512"/>
    </source>
</evidence>
<reference evidence="2" key="1">
    <citation type="submission" date="2024-02" db="EMBL/GenBank/DDBJ databases">
        <authorList>
            <consortium name="ELIXIR-Norway"/>
            <consortium name="Elixir Norway"/>
        </authorList>
    </citation>
    <scope>NUCLEOTIDE SEQUENCE</scope>
</reference>
<proteinExistence type="predicted"/>
<dbReference type="EMBL" id="OZ019902">
    <property type="protein sequence ID" value="CAK9194270.1"/>
    <property type="molecule type" value="Genomic_DNA"/>
</dbReference>
<dbReference type="Proteomes" id="UP001497512">
    <property type="component" value="Chromosome 10"/>
</dbReference>
<keyword evidence="3" id="KW-1185">Reference proteome</keyword>
<evidence type="ECO:0000313" key="2">
    <source>
        <dbReference type="EMBL" id="CAK9194270.1"/>
    </source>
</evidence>
<sequence length="81" mass="8550">MAEIRKGSEETAGASNPMKDETFKPVADSKSMELKGGAGSDNLTPESVDSAVKAPGMLQRMAEEVQAVGESIWESIVPPKN</sequence>
<protein>
    <submittedName>
        <fullName evidence="2">Uncharacterized protein</fullName>
    </submittedName>
</protein>
<feature type="region of interest" description="Disordered" evidence="1">
    <location>
        <begin position="1"/>
        <end position="50"/>
    </location>
</feature>
<name>A0ABP0TEX5_9BRYO</name>
<gene>
    <name evidence="2" type="ORF">CSSPTR1EN2_LOCUS2442</name>
</gene>
<evidence type="ECO:0000256" key="1">
    <source>
        <dbReference type="SAM" id="MobiDB-lite"/>
    </source>
</evidence>
<accession>A0ABP0TEX5</accession>